<keyword evidence="2" id="KW-1185">Reference proteome</keyword>
<evidence type="ECO:0000313" key="2">
    <source>
        <dbReference type="Proteomes" id="UP001565447"/>
    </source>
</evidence>
<dbReference type="Proteomes" id="UP001565447">
    <property type="component" value="Unassembled WGS sequence"/>
</dbReference>
<gene>
    <name evidence="1" type="ORF">RKD21_003416</name>
</gene>
<reference evidence="1" key="1">
    <citation type="submission" date="2024-07" db="EMBL/GenBank/DDBJ databases">
        <title>Genome sequencing of plant associated microbes to promote plant fitness in Sorghum bicolor and Oryza sativa.</title>
        <authorList>
            <person name="Coleman-Derr D."/>
        </authorList>
    </citation>
    <scope>NUCLEOTIDE SEQUENCE</scope>
    <source>
        <strain evidence="1">SAI-173</strain>
    </source>
</reference>
<proteinExistence type="predicted"/>
<organism evidence="1 2">
    <name type="scientific">Streptomyces albogriseolus</name>
    <dbReference type="NCBI Taxonomy" id="1887"/>
    <lineage>
        <taxon>Bacteria</taxon>
        <taxon>Bacillati</taxon>
        <taxon>Actinomycetota</taxon>
        <taxon>Actinomycetes</taxon>
        <taxon>Kitasatosporales</taxon>
        <taxon>Streptomycetaceae</taxon>
        <taxon>Streptomyces</taxon>
        <taxon>Streptomyces albogriseolus group</taxon>
    </lineage>
</organism>
<protein>
    <submittedName>
        <fullName evidence="1">Uncharacterized protein</fullName>
    </submittedName>
</protein>
<name>A0ACC6UNT0_STRAO</name>
<comment type="caution">
    <text evidence="1">The sequence shown here is derived from an EMBL/GenBank/DDBJ whole genome shotgun (WGS) entry which is preliminary data.</text>
</comment>
<sequence length="68" mass="7401">MAYGISTFHPFPDHACRVGARHAWTGERVPPSVTDGDIEGKRANAVQRVFVADDATDRHDAPAARKNS</sequence>
<evidence type="ECO:0000313" key="1">
    <source>
        <dbReference type="EMBL" id="MEY9813159.1"/>
    </source>
</evidence>
<dbReference type="EMBL" id="JBGCBD010000002">
    <property type="protein sequence ID" value="MEY9813159.1"/>
    <property type="molecule type" value="Genomic_DNA"/>
</dbReference>
<accession>A0ACC6UNT0</accession>